<dbReference type="NCBIfam" id="TIGR03183">
    <property type="entry name" value="DNA_S_dndC"/>
    <property type="match status" value="1"/>
</dbReference>
<dbReference type="InterPro" id="IPR050128">
    <property type="entry name" value="Sulfate_adenylyltrnsfr_sub2"/>
</dbReference>
<organism evidence="2 3">
    <name type="scientific">Pseudoalteromonas spongiae</name>
    <dbReference type="NCBI Taxonomy" id="298657"/>
    <lineage>
        <taxon>Bacteria</taxon>
        <taxon>Pseudomonadati</taxon>
        <taxon>Pseudomonadota</taxon>
        <taxon>Gammaproteobacteria</taxon>
        <taxon>Alteromonadales</taxon>
        <taxon>Pseudoalteromonadaceae</taxon>
        <taxon>Pseudoalteromonas</taxon>
    </lineage>
</organism>
<evidence type="ECO:0000259" key="1">
    <source>
        <dbReference type="Pfam" id="PF01507"/>
    </source>
</evidence>
<proteinExistence type="predicted"/>
<dbReference type="InterPro" id="IPR002500">
    <property type="entry name" value="PAPS_reduct_dom"/>
</dbReference>
<dbReference type="PANTHER" id="PTHR43196:SF2">
    <property type="entry name" value="PHOSPHOADENOSINE PHOSPHOSULFATE REDUCTASE"/>
    <property type="match status" value="1"/>
</dbReference>
<evidence type="ECO:0000313" key="2">
    <source>
        <dbReference type="EMBL" id="MEI4549806.1"/>
    </source>
</evidence>
<name>A0ABU8EUA2_9GAMM</name>
<evidence type="ECO:0000313" key="3">
    <source>
        <dbReference type="Proteomes" id="UP001382455"/>
    </source>
</evidence>
<dbReference type="PANTHER" id="PTHR43196">
    <property type="entry name" value="SULFATE ADENYLYLTRANSFERASE SUBUNIT 2"/>
    <property type="match status" value="1"/>
</dbReference>
<dbReference type="RefSeq" id="WP_336435227.1">
    <property type="nucleotide sequence ID" value="NZ_JBAWKS010000001.1"/>
</dbReference>
<dbReference type="Gene3D" id="3.40.50.620">
    <property type="entry name" value="HUPs"/>
    <property type="match status" value="1"/>
</dbReference>
<keyword evidence="3" id="KW-1185">Reference proteome</keyword>
<protein>
    <submittedName>
        <fullName evidence="2">DNA phosphorothioation system sulfurtransferase DndC</fullName>
    </submittedName>
</protein>
<dbReference type="Pfam" id="PF01507">
    <property type="entry name" value="PAPS_reduct"/>
    <property type="match status" value="1"/>
</dbReference>
<feature type="domain" description="Phosphoadenosine phosphosulphate reductase" evidence="1">
    <location>
        <begin position="46"/>
        <end position="226"/>
    </location>
</feature>
<comment type="caution">
    <text evidence="2">The sequence shown here is derived from an EMBL/GenBank/DDBJ whole genome shotgun (WGS) entry which is preliminary data.</text>
</comment>
<dbReference type="SUPFAM" id="SSF52402">
    <property type="entry name" value="Adenine nucleotide alpha hydrolases-like"/>
    <property type="match status" value="1"/>
</dbReference>
<sequence>MFDLYTHEDLEDYLDFINDQTIAGKPLADKIAEIQHLYLAENQPWVVAFSGGKDSTAILTLMYFALLGLPPEQRKNDVHVVFCDTLAEVPVYLSKALKAINGIQRAANVIELPIITKVITPKASDTFWSRLLGRGYPAPNLRLNRWCTEKIKLNPFKDFAKSEFVEGEDPIVVIGSRSQESKNREQIIEKYHGKEGYFDDTDPTYRRYAPIKDWSVQEVWQILGQHIKEGQYEDFGPWETPWGGSNIGLVELYDSTNSTSGECPLVETASSPGCGKSRFGCWSCTVVTKDKAIDGLIANGDTWLQPLADFRNFLHSTTEPSVKKLYRNDRRRDGKVSVKHGHHEDAEIEFIQGPYYMHFRKEWLKHLLEIEKSLNGQGKDVTLITEAELHEIRYQWRHDPLTPDWNDELPKIYRSVYGDNKINFPNDDENSFGQLESDLIDELGQIHQVDSNLIKKLVELELSLSGLGKRHDVFKRIDRLLSQDWGTIAQAKQKREDEKAAQYALLQDSNEIEAELRGINTLLEKEF</sequence>
<accession>A0ABU8EUA2</accession>
<dbReference type="EMBL" id="JBAWKS010000001">
    <property type="protein sequence ID" value="MEI4549806.1"/>
    <property type="molecule type" value="Genomic_DNA"/>
</dbReference>
<dbReference type="InterPro" id="IPR017598">
    <property type="entry name" value="SulphurTrfase_DndC"/>
</dbReference>
<dbReference type="Proteomes" id="UP001382455">
    <property type="component" value="Unassembled WGS sequence"/>
</dbReference>
<gene>
    <name evidence="2" type="primary">dndC</name>
    <name evidence="2" type="ORF">WAE96_08945</name>
</gene>
<reference evidence="2 3" key="1">
    <citation type="submission" date="2023-12" db="EMBL/GenBank/DDBJ databases">
        <title>Friends and Foes: Symbiotic and Algicidal bacterial influence on Karenia brevis blooms.</title>
        <authorList>
            <person name="Fei C."/>
            <person name="Mohamed A.R."/>
            <person name="Booker A."/>
            <person name="Arshad M."/>
            <person name="Klass S."/>
            <person name="Ahn S."/>
            <person name="Gilbert P.M."/>
            <person name="Heil C.A."/>
            <person name="Martinez J.M."/>
            <person name="Amin S.A."/>
        </authorList>
    </citation>
    <scope>NUCLEOTIDE SEQUENCE [LARGE SCALE GENOMIC DNA]</scope>
    <source>
        <strain evidence="2 3">CE15</strain>
    </source>
</reference>
<dbReference type="InterPro" id="IPR014729">
    <property type="entry name" value="Rossmann-like_a/b/a_fold"/>
</dbReference>